<evidence type="ECO:0000313" key="2">
    <source>
        <dbReference type="Proteomes" id="UP000095003"/>
    </source>
</evidence>
<evidence type="ECO:0000313" key="1">
    <source>
        <dbReference type="EMBL" id="ODM11004.1"/>
    </source>
</evidence>
<dbReference type="Proteomes" id="UP000095003">
    <property type="component" value="Unassembled WGS sequence"/>
</dbReference>
<protein>
    <submittedName>
        <fullName evidence="1">Uncharacterized protein</fullName>
    </submittedName>
</protein>
<reference evidence="1 2" key="1">
    <citation type="submission" date="2016-07" db="EMBL/GenBank/DDBJ databases">
        <title>Characterization of isolates of Eisenbergiella tayi derived from blood cultures, using whole genome sequencing.</title>
        <authorList>
            <person name="Burdz T."/>
            <person name="Wiebe D."/>
            <person name="Huynh C."/>
            <person name="Bernard K."/>
        </authorList>
    </citation>
    <scope>NUCLEOTIDE SEQUENCE [LARGE SCALE GENOMIC DNA]</scope>
    <source>
        <strain evidence="1 2">NML 120489</strain>
    </source>
</reference>
<dbReference type="RefSeq" id="WP_069157702.1">
    <property type="nucleotide sequence ID" value="NZ_JAYAZY010000013.1"/>
</dbReference>
<accession>A0A1E3AQV1</accession>
<dbReference type="EMBL" id="MCGI01000003">
    <property type="protein sequence ID" value="ODM11004.1"/>
    <property type="molecule type" value="Genomic_DNA"/>
</dbReference>
<comment type="caution">
    <text evidence="1">The sequence shown here is derived from an EMBL/GenBank/DDBJ whole genome shotgun (WGS) entry which is preliminary data.</text>
</comment>
<sequence length="140" mass="16312">MMDMDFFQLLYNHLKKRRYNNICQNSTQDTNYLKATILENELNAEYEKLDLSDEQRNVIMQWLDAIHAQEAAYTVVAFRMGMQCFFLTDAVGRFIITRKISGISKLLGLGIPLILCFYLVKKGILFPLYPLVSAIVIWTF</sequence>
<name>A0A1E3AQV1_9FIRM</name>
<gene>
    <name evidence="1" type="ORF">BEH84_03433</name>
</gene>
<organism evidence="1 2">
    <name type="scientific">Eisenbergiella tayi</name>
    <dbReference type="NCBI Taxonomy" id="1432052"/>
    <lineage>
        <taxon>Bacteria</taxon>
        <taxon>Bacillati</taxon>
        <taxon>Bacillota</taxon>
        <taxon>Clostridia</taxon>
        <taxon>Lachnospirales</taxon>
        <taxon>Lachnospiraceae</taxon>
        <taxon>Eisenbergiella</taxon>
    </lineage>
</organism>
<dbReference type="AlphaFoldDB" id="A0A1E3AQV1"/>
<proteinExistence type="predicted"/>